<reference evidence="2 3" key="2">
    <citation type="submission" date="2020-07" db="EMBL/GenBank/DDBJ databases">
        <title>Genome assembly of wild tea tree DASZ reveals pedigree and selection history of tea varieties.</title>
        <authorList>
            <person name="Zhang W."/>
        </authorList>
    </citation>
    <scope>NUCLEOTIDE SEQUENCE [LARGE SCALE GENOMIC DNA]</scope>
    <source>
        <strain evidence="3">cv. G240</strain>
        <tissue evidence="2">Leaf</tissue>
    </source>
</reference>
<protein>
    <recommendedName>
        <fullName evidence="4">Retrotransposon gag domain-containing protein</fullName>
    </recommendedName>
</protein>
<feature type="compositionally biased region" description="Acidic residues" evidence="1">
    <location>
        <begin position="1142"/>
        <end position="1151"/>
    </location>
</feature>
<organism evidence="2 3">
    <name type="scientific">Camellia sinensis</name>
    <name type="common">Tea plant</name>
    <name type="synonym">Thea sinensis</name>
    <dbReference type="NCBI Taxonomy" id="4442"/>
    <lineage>
        <taxon>Eukaryota</taxon>
        <taxon>Viridiplantae</taxon>
        <taxon>Streptophyta</taxon>
        <taxon>Embryophyta</taxon>
        <taxon>Tracheophyta</taxon>
        <taxon>Spermatophyta</taxon>
        <taxon>Magnoliopsida</taxon>
        <taxon>eudicotyledons</taxon>
        <taxon>Gunneridae</taxon>
        <taxon>Pentapetalae</taxon>
        <taxon>asterids</taxon>
        <taxon>Ericales</taxon>
        <taxon>Theaceae</taxon>
        <taxon>Camellia</taxon>
    </lineage>
</organism>
<sequence>MPNVKNMQEDTNLPTGLAPPPLPPQLSKTHTPNHPDSPFEFKIDHTALKLSKLEKLFKKSQGVKAIPDIEDGYTDVAVTLPDRFKMPQIDRFDGSEDPMVHLRLFSDILWPMGLTRPQKLSLFGRTLSGVAAIWYAKLEDEIEITTRDLETTRQEPKETFSDFVTRWSAKASMMTLRPTDKDQIRMIVRNLQPKLMQKMIVLSFPTFSDLHEMGVQIEDAMKQGLIDQDREQPRRTFNRNNNAGPSGAATTRASEVSMVTTIPPPLPRPMAATPFSGASGSNTQTTKHQPRGQRTFTPLYMPLSKALGVLTRKGHLKPLEPRPLPNPLPPSHNPAKYCAYHQQHGHDTDQCFRLRHEIQDLVDKNVIIPPEKPNVTTNPLPTHNQAPPPKRVNLIQTGVVSYDPSIYITPTHLPKPEVLLPDCTDSLCMLDISTTQPEPTVVTIEDGARQTLENDGIVESGIEQSFAGEVYDPSEYILSTGRNGLGLELLEKEELCVIQGDGFEQGANDLTAVEEDFANLQFFDDQESGGAAVNWFDYEESAEATGWLDDQPDVVEESQPEQGPAGARVSTVAGRAGSQVTLPESAGTKNFAQDRSIVNAGEVEQQTALTQVEQQGSERTGKAKIHEGIESAVGTRTEDVVSIQAESVVSTNMLEPDRCLLNANGMWWEDDDLCLAHTDEDWGSNQPDDTWYLNEIDHMTRSGRYFKPPHLDQPETSGKDKEAERQKEKQIEEEAVLKQLKKIQADISSGDCLWRREYTDRLSYLPWTRAKLSIDTTPEQLVGLVFPGGGSPTLTFSDKELPPEGTSHNKPLYVSVECRDKWIPVVLVDTGSAINVCPARTAYAIGLKPADFVPTTQVIRAYDNTSREVMGTVKIQTQVGPGQHNIEFHVLDVPATFNLLLGRPWLHQVKAVSSTLHQMLKYPHGKGVAIVFGNSSIHPPPEVSTPVLEIEHGTEDVFLSGFTLAEARVVQNIMAVNEGVYVSAQSVYLMNKLQHIPGMGLGRSGRKGVSALAEVPHNPHTFEPWLNAEKKRVPGFEIFFDLQLPGDDVAEEQTDPSAEVEQSKKVQSEDTELEMGVALASLLSDPPIDHKCLGDNFSVCVIGDETAAGLPATILDASIAPSLTWQYEEGFLSSSTGSGSEPESDSTESCESESGSSSTESESGNPGDDNPDATVMSRSSFSFSFESVVTENSDDLDELNENQVTVVSEYFSVPLIYCINSDFQNFDENDEEEIPPVLQRLIEQEQERFVKPLTDEIITVNIGTEEDPRLVQIGSTLSSEERERLVALLKDFKDVFAWSYEDMPGIDPEIVQHRIPLDPEARPVKQKLRRIRPDWALKIKKRSPSKSMQASCWFPNTRLGWPTSFQCRRRMARSGCAWISGI</sequence>
<comment type="caution">
    <text evidence="2">The sequence shown here is derived from an EMBL/GenBank/DDBJ whole genome shotgun (WGS) entry which is preliminary data.</text>
</comment>
<dbReference type="EMBL" id="JACBKZ010000014">
    <property type="protein sequence ID" value="KAF5931676.1"/>
    <property type="molecule type" value="Genomic_DNA"/>
</dbReference>
<reference evidence="3" key="1">
    <citation type="journal article" date="2020" name="Nat. Commun.">
        <title>Genome assembly of wild tea tree DASZ reveals pedigree and selection history of tea varieties.</title>
        <authorList>
            <person name="Zhang W."/>
            <person name="Zhang Y."/>
            <person name="Qiu H."/>
            <person name="Guo Y."/>
            <person name="Wan H."/>
            <person name="Zhang X."/>
            <person name="Scossa F."/>
            <person name="Alseekh S."/>
            <person name="Zhang Q."/>
            <person name="Wang P."/>
            <person name="Xu L."/>
            <person name="Schmidt M.H."/>
            <person name="Jia X."/>
            <person name="Li D."/>
            <person name="Zhu A."/>
            <person name="Guo F."/>
            <person name="Chen W."/>
            <person name="Ni D."/>
            <person name="Usadel B."/>
            <person name="Fernie A.R."/>
            <person name="Wen W."/>
        </authorList>
    </citation>
    <scope>NUCLEOTIDE SEQUENCE [LARGE SCALE GENOMIC DNA]</scope>
    <source>
        <strain evidence="3">cv. G240</strain>
    </source>
</reference>
<gene>
    <name evidence="2" type="ORF">HYC85_027847</name>
</gene>
<dbReference type="CDD" id="cd00303">
    <property type="entry name" value="retropepsin_like"/>
    <property type="match status" value="1"/>
</dbReference>
<dbReference type="SUPFAM" id="SSF50630">
    <property type="entry name" value="Acid proteases"/>
    <property type="match status" value="1"/>
</dbReference>
<feature type="region of interest" description="Disordered" evidence="1">
    <location>
        <begin position="233"/>
        <end position="256"/>
    </location>
</feature>
<evidence type="ECO:0000256" key="1">
    <source>
        <dbReference type="SAM" id="MobiDB-lite"/>
    </source>
</evidence>
<evidence type="ECO:0000313" key="3">
    <source>
        <dbReference type="Proteomes" id="UP000593564"/>
    </source>
</evidence>
<name>A0A7J7FXF4_CAMSI</name>
<feature type="compositionally biased region" description="Low complexity" evidence="1">
    <location>
        <begin position="1132"/>
        <end position="1141"/>
    </location>
</feature>
<feature type="region of interest" description="Disordered" evidence="1">
    <location>
        <begin position="369"/>
        <end position="390"/>
    </location>
</feature>
<feature type="region of interest" description="Disordered" evidence="1">
    <location>
        <begin position="1132"/>
        <end position="1176"/>
    </location>
</feature>
<feature type="region of interest" description="Disordered" evidence="1">
    <location>
        <begin position="1"/>
        <end position="38"/>
    </location>
</feature>
<feature type="region of interest" description="Disordered" evidence="1">
    <location>
        <begin position="703"/>
        <end position="730"/>
    </location>
</feature>
<feature type="compositionally biased region" description="Polar residues" evidence="1">
    <location>
        <begin position="1"/>
        <end position="12"/>
    </location>
</feature>
<dbReference type="PANTHER" id="PTHR32108">
    <property type="entry name" value="DNA-DIRECTED RNA POLYMERASE SUBUNIT ALPHA"/>
    <property type="match status" value="1"/>
</dbReference>
<dbReference type="Proteomes" id="UP000593564">
    <property type="component" value="Unassembled WGS sequence"/>
</dbReference>
<dbReference type="Gene3D" id="2.40.70.10">
    <property type="entry name" value="Acid Proteases"/>
    <property type="match status" value="1"/>
</dbReference>
<evidence type="ECO:0000313" key="2">
    <source>
        <dbReference type="EMBL" id="KAF5931676.1"/>
    </source>
</evidence>
<keyword evidence="3" id="KW-1185">Reference proteome</keyword>
<evidence type="ECO:0008006" key="4">
    <source>
        <dbReference type="Google" id="ProtNLM"/>
    </source>
</evidence>
<dbReference type="InterPro" id="IPR021109">
    <property type="entry name" value="Peptidase_aspartic_dom_sf"/>
</dbReference>
<feature type="region of interest" description="Disordered" evidence="1">
    <location>
        <begin position="1049"/>
        <end position="1071"/>
    </location>
</feature>
<feature type="compositionally biased region" description="Polar residues" evidence="1">
    <location>
        <begin position="238"/>
        <end position="256"/>
    </location>
</feature>
<feature type="compositionally biased region" description="Low complexity" evidence="1">
    <location>
        <begin position="1152"/>
        <end position="1163"/>
    </location>
</feature>
<feature type="compositionally biased region" description="Polar residues" evidence="1">
    <location>
        <begin position="374"/>
        <end position="385"/>
    </location>
</feature>
<feature type="compositionally biased region" description="Basic and acidic residues" evidence="1">
    <location>
        <begin position="709"/>
        <end position="730"/>
    </location>
</feature>
<accession>A0A7J7FXF4</accession>
<proteinExistence type="predicted"/>